<dbReference type="InterPro" id="IPR032942">
    <property type="entry name" value="BPI/LBP/Plunc"/>
</dbReference>
<organism evidence="2 3">
    <name type="scientific">Euplotes crassus</name>
    <dbReference type="NCBI Taxonomy" id="5936"/>
    <lineage>
        <taxon>Eukaryota</taxon>
        <taxon>Sar</taxon>
        <taxon>Alveolata</taxon>
        <taxon>Ciliophora</taxon>
        <taxon>Intramacronucleata</taxon>
        <taxon>Spirotrichea</taxon>
        <taxon>Hypotrichia</taxon>
        <taxon>Euplotida</taxon>
        <taxon>Euplotidae</taxon>
        <taxon>Moneuplotes</taxon>
    </lineage>
</organism>
<dbReference type="GO" id="GO:0008289">
    <property type="term" value="F:lipid binding"/>
    <property type="evidence" value="ECO:0007669"/>
    <property type="project" value="InterPro"/>
</dbReference>
<name>A0AAD1ULP2_EUPCR</name>
<evidence type="ECO:0000313" key="2">
    <source>
        <dbReference type="EMBL" id="CAI2369588.1"/>
    </source>
</evidence>
<feature type="chain" id="PRO_5041915483" evidence="1">
    <location>
        <begin position="17"/>
        <end position="445"/>
    </location>
</feature>
<keyword evidence="1" id="KW-0732">Signal</keyword>
<dbReference type="InterPro" id="IPR017943">
    <property type="entry name" value="Bactericidal_perm-incr_a/b_dom"/>
</dbReference>
<dbReference type="AlphaFoldDB" id="A0AAD1ULP2"/>
<dbReference type="PANTHER" id="PTHR10504">
    <property type="entry name" value="BACTERICIDAL PERMEABILITY-INCREASING BPI PROTEIN-RELATED"/>
    <property type="match status" value="1"/>
</dbReference>
<evidence type="ECO:0000256" key="1">
    <source>
        <dbReference type="SAM" id="SignalP"/>
    </source>
</evidence>
<feature type="signal peptide" evidence="1">
    <location>
        <begin position="1"/>
        <end position="16"/>
    </location>
</feature>
<sequence length="445" mass="50045">MKIYCLFLLLIAFCLCQDSNQQYPGIVASLGISFLNKVKDNYFTRMMEDINNLQIEDSNEGKLRMHSMKMNIEIPSSENLQIFFDTQNDGLRFTISNLKAEVSGRWVFKKSFVKIKGHFNLRGIFDLVGVTFGFTTQEKDGYQIPAVYTKAVNIETDKHKWKGSFGNNAIEKVGNSIMKAFRNKGVKSIKKKLTDKLQNKVPTTINRGIKNSIQVEAPLESWIYMNIATVSPIKVNPDSLSVPLNGTVYIPGSNVNTKHKATEVMLNMSNSQNDVLVTASNYVFDTFTESLNQYDFDYSLNSNGYSINVFIPGNNNSISIKNTDKGLHFIAQGTCLMLQSRTSFDIKISGDLTFNFTKGDEQNMFYLHPIINKDSLDISTSNAHLVGQSLGLGILSPIFGPILEHFSLKLNPKPIPVKKIKDFPFTLSASSTEYTEAHMFARLDF</sequence>
<dbReference type="Gene3D" id="3.15.10.10">
    <property type="entry name" value="Bactericidal permeability-increasing protein, domain 1"/>
    <property type="match status" value="1"/>
</dbReference>
<proteinExistence type="predicted"/>
<keyword evidence="3" id="KW-1185">Reference proteome</keyword>
<dbReference type="EMBL" id="CAMPGE010010741">
    <property type="protein sequence ID" value="CAI2369588.1"/>
    <property type="molecule type" value="Genomic_DNA"/>
</dbReference>
<gene>
    <name evidence="2" type="ORF">ECRASSUSDP1_LOCUS10891</name>
</gene>
<dbReference type="Proteomes" id="UP001295684">
    <property type="component" value="Unassembled WGS sequence"/>
</dbReference>
<dbReference type="PANTHER" id="PTHR10504:SF131">
    <property type="entry name" value="BPI2 DOMAIN-CONTAINING PROTEIN"/>
    <property type="match status" value="1"/>
</dbReference>
<dbReference type="SUPFAM" id="SSF55394">
    <property type="entry name" value="Bactericidal permeability-increasing protein, BPI"/>
    <property type="match status" value="1"/>
</dbReference>
<evidence type="ECO:0000313" key="3">
    <source>
        <dbReference type="Proteomes" id="UP001295684"/>
    </source>
</evidence>
<protein>
    <submittedName>
        <fullName evidence="2">Uncharacterized protein</fullName>
    </submittedName>
</protein>
<reference evidence="2" key="1">
    <citation type="submission" date="2023-07" db="EMBL/GenBank/DDBJ databases">
        <authorList>
            <consortium name="AG Swart"/>
            <person name="Singh M."/>
            <person name="Singh A."/>
            <person name="Seah K."/>
            <person name="Emmerich C."/>
        </authorList>
    </citation>
    <scope>NUCLEOTIDE SEQUENCE</scope>
    <source>
        <strain evidence="2">DP1</strain>
    </source>
</reference>
<accession>A0AAD1ULP2</accession>
<comment type="caution">
    <text evidence="2">The sequence shown here is derived from an EMBL/GenBank/DDBJ whole genome shotgun (WGS) entry which is preliminary data.</text>
</comment>